<sequence length="2331" mass="257810">MAPFRGGPSLFEFSEAAAETSPSNPFEAHVKAATPTTTTVATADTGAAAAPEAKAAFSGAAARKEKEISSNNSHAYLPPQIDRGGLFLGLYKNRPRACLRSVGHEQAQQQQQQQQPQQQQQQQQQEVGTDSAFASGGSAGIPVSNRENGIAAGTVEVLQAQWRLLRRAAQQQRQVLPYSVAANIPLLLHETVAALQQTVKFAVSEEIRQANAAATATAWAAEAPCPDESLLRLCLNVLAFGSACLDRQIKEFDTAAHAAGSGEELVMENLSLQHLLPHSRPQRSGDRRQLSSRSRNSQVPLLHMPPELLLQTAMVVVRWFQRQQERLAAGGSRLEALQPTEAAAAMRSLLLLLCYYAPLKHLQPAASAAAIPVYIHILQQQHALQWSVALRTYRALLLPERAVRQRQRQQQQAVTVPAPIPRLGQQQCQQQQQQQSSLAKLSSVASSFDYWNGGCPELYVLLDRALLDFLRKRALTPVKDGGSIAQSQQLQEKKQEQQQQKEEEQQPVLGGNVAGPVFSLAPVECSQLLLRPSACFSVRLAVGSELLQVLLLLQRDPNAYLHQLLRRGEGEHMLMRETSSLSTVAAAARNVLSWTDVPNRSTGSSSISKDSSSNIITPQQQVEMSCLRRELLQAVRGALLSMLFSSPHRHAVTISSDGRHRQHRQQHGHLLLQRLQAVAAISEVCLHQEVFTRPIASALLWEALMLLRLLANKETTATPGVPAAAAAAAASDWQPPKPVLTALLELAHRLNCTQLHSGSDWPGKAEAAASAAAGSACGEPALVWQATRFFGGSPWFLLELMREVAVQQHQWLVKAASLWGAISLQQQPQRQEQQQGQLQQRGNQQVMQPPPLLHAPQQVASLAAAIGCITSSLLRALWGSEGDAAALVYLQLQRAHSHLSALHTDPAFLPSLISMRLHWQQQRQKQQKQQRQKQKQKQQQLQQHIGDTQSIGPTDAWTLISRTDHAFSLWLKRRQQQCLLLLPHQQQRLPVVGAISGCGSHSIHSTWQHMPTDGVQQWQQLQMMQQEQLRHYQQSIAVHSWDGWEGRSSSSSSRWSGSYTIIPSGVLWEASLLQESAGLLASAYPTAALPLNSLNTQKHQPGQDPQELVLPLGPVLRAVKRQIAHHSASLHAEAPLLQLQRQTDEQLMQVLQQHLQQLQHQLQQVQMLQTRRIGVEVLADATAHTPNEHRNRQQQQKLQHEPIAAALRIQWVMHASACSNVAAPQTPEQLLFLLQDVRCLLRTAQTALEQRIQAAEAFIPKRLGVAAAEPTSEKTAPTSYGTTTSSPAAIQSGVGHPAEVARDAAAAASRNTTSSSSNSNSRSPVFPLGTQIRVSCSVIAMPLANPPAELLQLLALFVSPLWWFQVLPGLAASADQLHTCTPIRGGDAQHLRKLQQRVNLLMQLQELQQQQQELLQDLKRVLQLQQQRVTQQYGIVSSLRAAAEQRHRKVPREQQFRTKQQERQQARRERMLQRRVQLQEMEAEANKGRLILLSNVCAALAFSHEHFKQSMLRQLLLPHLLQQDQLLHRIEKLLQRCRRIGFLRRQLKKANSSVNNNGIGVPHVQQEQQQDQQQQLLRGEVMASLAHGINELHAVLKGAAELRQLELRQPSVLKKLQAEMQQQQPPQQHHQKSRRDAFAEWALTALCSSSSSLLQAAADLKTPPTVKWIIDIWRALLIEGVLHVSQQHSKQQDQQRQELQQQLFAALALRIRNQTAAGQQPLDVAELLSADCPLPPRVSAALFSLLYRHSLPLLLHPQRQQLLLFSAFRAEQEQHWARRRVDERLLSLLLPHIECFASGYPAATETAAAAESTSLDRAPWPAEWLDQSEELPSLFAYATQMAVFAAAAVAAVPSPLLPQEVADLWQQQRQQLVQERPGDTSAAAVAVPRKGTSHTLSTAELQKRIGSLLQKINASLLLQQDTWYRLRRILQYMAQQQQEPQQNPLAVQHEDPAVASQEATCSVHNQFCEAASNFQSCFVRRQSAGNLHMIQPSLQVLQQCSRLALAFCSWGRFECLALQLLLQVAAAAVHALRPLAPLWMQQQQQALQQAAAAEDVHPPLVVLQQQQLSRARAAIEEATSDLGLTVSLLQCLCPHILRSLMHTADLQRLLKDCDVLLEATAAARRHTPLSRPAAAAAGTATEEVADIYTTATVSAKADDTACATADADSLGLDAVTAVSASEDALEGFTAEAAESSGVVRFGKEFSDAETAKPKAKGGWDWNLLETEVASILRTLIPTAEGSPAKAAHMRVCGVACTRSKQDMEEPPPQQLLDPLQLQRQGKPLLLAFIFPADTWGRRQGILLPKKLLQLFLLRRLGWEVRPRFVCRLTDA</sequence>
<feature type="region of interest" description="Disordered" evidence="2">
    <location>
        <begin position="1447"/>
        <end position="1467"/>
    </location>
</feature>
<keyword evidence="4" id="KW-1185">Reference proteome</keyword>
<dbReference type="EMBL" id="HG719518">
    <property type="protein sequence ID" value="CDJ58182.1"/>
    <property type="molecule type" value="Genomic_DNA"/>
</dbReference>
<dbReference type="RefSeq" id="XP_013334828.1">
    <property type="nucleotide sequence ID" value="XM_013479374.1"/>
</dbReference>
<feature type="coiled-coil region" evidence="1">
    <location>
        <begin position="1141"/>
        <end position="1171"/>
    </location>
</feature>
<evidence type="ECO:0000313" key="3">
    <source>
        <dbReference type="EMBL" id="CDJ58182.1"/>
    </source>
</evidence>
<dbReference type="PANTHER" id="PTHR23159:SF31">
    <property type="entry name" value="CENTROSOME-ASSOCIATED PROTEIN CEP250 ISOFORM X1"/>
    <property type="match status" value="1"/>
</dbReference>
<feature type="region of interest" description="Disordered" evidence="2">
    <location>
        <begin position="277"/>
        <end position="296"/>
    </location>
</feature>
<feature type="compositionally biased region" description="Polar residues" evidence="2">
    <location>
        <begin position="1273"/>
        <end position="1289"/>
    </location>
</feature>
<evidence type="ECO:0000256" key="1">
    <source>
        <dbReference type="SAM" id="Coils"/>
    </source>
</evidence>
<feature type="region of interest" description="Disordered" evidence="2">
    <location>
        <begin position="1268"/>
        <end position="1324"/>
    </location>
</feature>
<feature type="coiled-coil region" evidence="1">
    <location>
        <begin position="1391"/>
        <end position="1428"/>
    </location>
</feature>
<feature type="region of interest" description="Disordered" evidence="2">
    <location>
        <begin position="481"/>
        <end position="510"/>
    </location>
</feature>
<dbReference type="VEuPathDB" id="ToxoDB:EMWEY_00002250"/>
<proteinExistence type="predicted"/>
<feature type="compositionally biased region" description="Basic and acidic residues" evidence="2">
    <location>
        <begin position="491"/>
        <end position="504"/>
    </location>
</feature>
<evidence type="ECO:0000256" key="2">
    <source>
        <dbReference type="SAM" id="MobiDB-lite"/>
    </source>
</evidence>
<feature type="compositionally biased region" description="Low complexity" evidence="2">
    <location>
        <begin position="1304"/>
        <end position="1323"/>
    </location>
</feature>
<feature type="compositionally biased region" description="Basic and acidic residues" evidence="2">
    <location>
        <begin position="1451"/>
        <end position="1467"/>
    </location>
</feature>
<feature type="compositionally biased region" description="Basic residues" evidence="2">
    <location>
        <begin position="925"/>
        <end position="936"/>
    </location>
</feature>
<gene>
    <name evidence="3" type="ORF">EMWEY_00002250</name>
</gene>
<feature type="region of interest" description="Disordered" evidence="2">
    <location>
        <begin position="830"/>
        <end position="850"/>
    </location>
</feature>
<dbReference type="GeneID" id="25334211"/>
<name>U6M1T3_EIMMA</name>
<dbReference type="PANTHER" id="PTHR23159">
    <property type="entry name" value="CENTROSOMAL PROTEIN 2"/>
    <property type="match status" value="1"/>
</dbReference>
<reference evidence="3" key="2">
    <citation type="submission" date="2013-10" db="EMBL/GenBank/DDBJ databases">
        <authorList>
            <person name="Aslett M."/>
        </authorList>
    </citation>
    <scope>NUCLEOTIDE SEQUENCE [LARGE SCALE GENOMIC DNA]</scope>
    <source>
        <strain evidence="3">Weybridge</strain>
    </source>
</reference>
<feature type="compositionally biased region" description="Low complexity" evidence="2">
    <location>
        <begin position="830"/>
        <end position="847"/>
    </location>
</feature>
<protein>
    <submittedName>
        <fullName evidence="3">Uncharacterized protein</fullName>
    </submittedName>
</protein>
<reference evidence="3" key="1">
    <citation type="submission" date="2013-10" db="EMBL/GenBank/DDBJ databases">
        <title>Genomic analysis of the causative agents of coccidiosis in chickens.</title>
        <authorList>
            <person name="Reid A.J."/>
            <person name="Blake D."/>
            <person name="Billington K."/>
            <person name="Browne H."/>
            <person name="Dunn M."/>
            <person name="Hung S."/>
            <person name="Kawahara F."/>
            <person name="Miranda-Saavedra D."/>
            <person name="Mourier T."/>
            <person name="Nagra H."/>
            <person name="Otto T.D."/>
            <person name="Rawlings N."/>
            <person name="Sanchez A."/>
            <person name="Sanders M."/>
            <person name="Subramaniam C."/>
            <person name="Tay Y."/>
            <person name="Dear P."/>
            <person name="Doerig C."/>
            <person name="Gruber A."/>
            <person name="Parkinson J."/>
            <person name="Shirley M."/>
            <person name="Wan K.L."/>
            <person name="Berriman M."/>
            <person name="Tomley F."/>
            <person name="Pain A."/>
        </authorList>
    </citation>
    <scope>NUCLEOTIDE SEQUENCE [LARGE SCALE GENOMIC DNA]</scope>
    <source>
        <strain evidence="3">Weybridge</strain>
    </source>
</reference>
<feature type="region of interest" description="Disordered" evidence="2">
    <location>
        <begin position="923"/>
        <end position="949"/>
    </location>
</feature>
<dbReference type="OrthoDB" id="347079at2759"/>
<accession>U6M1T3</accession>
<dbReference type="Proteomes" id="UP000030763">
    <property type="component" value="Unassembled WGS sequence"/>
</dbReference>
<feature type="region of interest" description="Disordered" evidence="2">
    <location>
        <begin position="101"/>
        <end position="140"/>
    </location>
</feature>
<organism evidence="3 4">
    <name type="scientific">Eimeria maxima</name>
    <name type="common">Coccidian parasite</name>
    <dbReference type="NCBI Taxonomy" id="5804"/>
    <lineage>
        <taxon>Eukaryota</taxon>
        <taxon>Sar</taxon>
        <taxon>Alveolata</taxon>
        <taxon>Apicomplexa</taxon>
        <taxon>Conoidasida</taxon>
        <taxon>Coccidia</taxon>
        <taxon>Eucoccidiorida</taxon>
        <taxon>Eimeriorina</taxon>
        <taxon>Eimeriidae</taxon>
        <taxon>Eimeria</taxon>
    </lineage>
</organism>
<keyword evidence="1" id="KW-0175">Coiled coil</keyword>
<dbReference type="OMA" id="LAFSHEH"/>
<evidence type="ECO:0000313" key="4">
    <source>
        <dbReference type="Proteomes" id="UP000030763"/>
    </source>
</evidence>
<feature type="compositionally biased region" description="Low complexity" evidence="2">
    <location>
        <begin position="106"/>
        <end position="125"/>
    </location>
</feature>